<dbReference type="AlphaFoldDB" id="A0AAW4WEJ2"/>
<keyword evidence="1" id="KW-0732">Signal</keyword>
<evidence type="ECO:0000259" key="2">
    <source>
        <dbReference type="Pfam" id="PF19407"/>
    </source>
</evidence>
<feature type="chain" id="PRO_5043689019" evidence="1">
    <location>
        <begin position="32"/>
        <end position="324"/>
    </location>
</feature>
<sequence length="324" mass="35317">MKKLKIKKGYIAGLLTLFLAAAGLHVASAYATNVIDPAEPCTLTLSVPKGEEYTEELNGMELHAKIYQVATVDAAGEYSETSEFKSLSLKDAVNGDVTWEEMTAKAAELASDKTPDTECTITDGTGEKELNSGIYLVVVETASTGFYEYNFNPGLIALPDNQAFHSAGAENKWIYEVTANLKPERSPRYGSLLIQKNLDNYNETMKEVTFVFSIEAVDENGNTVYSNVVSTTHSSAGTKAAIADHIPAGAKVTVTEVYSGAGYRLVSEPQQTAEISADEIVTVEFDNTYDHGLNPGYGVTNHFDYDEDEGWQWTQLPDNSVKEE</sequence>
<proteinExistence type="predicted"/>
<feature type="domain" description="DUF5979" evidence="2">
    <location>
        <begin position="194"/>
        <end position="290"/>
    </location>
</feature>
<dbReference type="InterPro" id="IPR046022">
    <property type="entry name" value="DUF5979"/>
</dbReference>
<organism evidence="3 4">
    <name type="scientific">Roseburia amylophila</name>
    <dbReference type="NCBI Taxonomy" id="2981794"/>
    <lineage>
        <taxon>Bacteria</taxon>
        <taxon>Bacillati</taxon>
        <taxon>Bacillota</taxon>
        <taxon>Clostridia</taxon>
        <taxon>Lachnospirales</taxon>
        <taxon>Lachnospiraceae</taxon>
        <taxon>Roseburia</taxon>
    </lineage>
</organism>
<dbReference type="EMBL" id="JAJEQW010000001">
    <property type="protein sequence ID" value="MCC2240690.1"/>
    <property type="molecule type" value="Genomic_DNA"/>
</dbReference>
<feature type="signal peptide" evidence="1">
    <location>
        <begin position="1"/>
        <end position="31"/>
    </location>
</feature>
<protein>
    <submittedName>
        <fullName evidence="3">DUF5979 domain-containing protein</fullName>
    </submittedName>
</protein>
<dbReference type="Proteomes" id="UP001198893">
    <property type="component" value="Unassembled WGS sequence"/>
</dbReference>
<name>A0AAW4WEJ2_9FIRM</name>
<evidence type="ECO:0000256" key="1">
    <source>
        <dbReference type="SAM" id="SignalP"/>
    </source>
</evidence>
<comment type="caution">
    <text evidence="3">The sequence shown here is derived from an EMBL/GenBank/DDBJ whole genome shotgun (WGS) entry which is preliminary data.</text>
</comment>
<dbReference type="Pfam" id="PF19407">
    <property type="entry name" value="DUF5979"/>
    <property type="match status" value="1"/>
</dbReference>
<dbReference type="RefSeq" id="WP_227709329.1">
    <property type="nucleotide sequence ID" value="NZ_JAJEQW010000001.1"/>
</dbReference>
<reference evidence="3" key="1">
    <citation type="submission" date="2021-10" db="EMBL/GenBank/DDBJ databases">
        <title>Anaerobic single-cell dispensing facilitates the cultivation of human gut bacteria.</title>
        <authorList>
            <person name="Afrizal A."/>
        </authorList>
    </citation>
    <scope>NUCLEOTIDE SEQUENCE</scope>
    <source>
        <strain evidence="3">CLA-AA-H204</strain>
    </source>
</reference>
<accession>A0AAW4WEJ2</accession>
<evidence type="ECO:0000313" key="3">
    <source>
        <dbReference type="EMBL" id="MCC2240690.1"/>
    </source>
</evidence>
<evidence type="ECO:0000313" key="4">
    <source>
        <dbReference type="Proteomes" id="UP001198893"/>
    </source>
</evidence>
<gene>
    <name evidence="3" type="ORF">LKD47_00040</name>
</gene>